<dbReference type="InterPro" id="IPR036390">
    <property type="entry name" value="WH_DNA-bd_sf"/>
</dbReference>
<comment type="similarity">
    <text evidence="1">Belongs to the LysR transcriptional regulatory family.</text>
</comment>
<dbReference type="PRINTS" id="PR00039">
    <property type="entry name" value="HTHLYSR"/>
</dbReference>
<gene>
    <name evidence="6" type="ORF">JMJ55_26155</name>
</gene>
<evidence type="ECO:0000256" key="1">
    <source>
        <dbReference type="ARBA" id="ARBA00009437"/>
    </source>
</evidence>
<dbReference type="InterPro" id="IPR036388">
    <property type="entry name" value="WH-like_DNA-bd_sf"/>
</dbReference>
<dbReference type="Gene3D" id="3.40.190.10">
    <property type="entry name" value="Periplasmic binding protein-like II"/>
    <property type="match status" value="2"/>
</dbReference>
<proteinExistence type="inferred from homology"/>
<dbReference type="Pfam" id="PF00126">
    <property type="entry name" value="HTH_1"/>
    <property type="match status" value="1"/>
</dbReference>
<reference evidence="6 7" key="1">
    <citation type="submission" date="2021-01" db="EMBL/GenBank/DDBJ databases">
        <title>Belnapia mucosa sp. nov. and Belnapia arida sp. nov., isolated from the Tabernas Desert (Almeria, Spain).</title>
        <authorList>
            <person name="Molina-Menor E."/>
            <person name="Vidal-Verdu A."/>
            <person name="Calonge A."/>
            <person name="Satari L."/>
            <person name="Pereto Magraner J."/>
            <person name="Porcar Miralles M."/>
        </authorList>
    </citation>
    <scope>NUCLEOTIDE SEQUENCE [LARGE SCALE GENOMIC DNA]</scope>
    <source>
        <strain evidence="6 7">T6</strain>
    </source>
</reference>
<dbReference type="SUPFAM" id="SSF53850">
    <property type="entry name" value="Periplasmic binding protein-like II"/>
    <property type="match status" value="1"/>
</dbReference>
<evidence type="ECO:0000256" key="3">
    <source>
        <dbReference type="ARBA" id="ARBA00023125"/>
    </source>
</evidence>
<dbReference type="Proteomes" id="UP000606490">
    <property type="component" value="Unassembled WGS sequence"/>
</dbReference>
<evidence type="ECO:0000256" key="2">
    <source>
        <dbReference type="ARBA" id="ARBA00023015"/>
    </source>
</evidence>
<dbReference type="PANTHER" id="PTHR30126:SF77">
    <property type="entry name" value="TRANSCRIPTIONAL REGULATORY PROTEIN"/>
    <property type="match status" value="1"/>
</dbReference>
<dbReference type="CDD" id="cd05466">
    <property type="entry name" value="PBP2_LTTR_substrate"/>
    <property type="match status" value="1"/>
</dbReference>
<keyword evidence="3" id="KW-0238">DNA-binding</keyword>
<dbReference type="PROSITE" id="PS50931">
    <property type="entry name" value="HTH_LYSR"/>
    <property type="match status" value="1"/>
</dbReference>
<comment type="caution">
    <text evidence="6">The sequence shown here is derived from an EMBL/GenBank/DDBJ whole genome shotgun (WGS) entry which is preliminary data.</text>
</comment>
<feature type="domain" description="HTH lysR-type" evidence="5">
    <location>
        <begin position="1"/>
        <end position="58"/>
    </location>
</feature>
<name>A0ABS1VAW5_9PROT</name>
<sequence>MNFQQLETLVWLARLRNFHAVAGKLHTTQPSVSARLQRLEEDLGARLVDRGPHGVGLTAAGRECLIYAERILTWQGRMRQCVGGEEHLRGRVSLGVSEVVACTWLPDLLRRLAVRHPEVIIDTHVDLTPQLARGLEEGSFDVVLAGSYRLATVHPTCSLGDTRLGWMLAPGAFAFAELVTPAALQQMPLITWPEQSAIYSQISDWFAAGDAFPVPRHTSNSVVTLARLATAGLGVALLPLQVVQRELAEGKLVLMPTWPDFPNVEYRAIYVERQGTLGAIVAEVAAECSTFTKTTSVV</sequence>
<keyword evidence="4" id="KW-0804">Transcription</keyword>
<dbReference type="RefSeq" id="WP_202828561.1">
    <property type="nucleotide sequence ID" value="NZ_JAEUXJ010000020.1"/>
</dbReference>
<organism evidence="6 7">
    <name type="scientific">Belnapia mucosa</name>
    <dbReference type="NCBI Taxonomy" id="2804532"/>
    <lineage>
        <taxon>Bacteria</taxon>
        <taxon>Pseudomonadati</taxon>
        <taxon>Pseudomonadota</taxon>
        <taxon>Alphaproteobacteria</taxon>
        <taxon>Acetobacterales</taxon>
        <taxon>Roseomonadaceae</taxon>
        <taxon>Belnapia</taxon>
    </lineage>
</organism>
<dbReference type="EMBL" id="JAEUXJ010000020">
    <property type="protein sequence ID" value="MBL6458819.1"/>
    <property type="molecule type" value="Genomic_DNA"/>
</dbReference>
<dbReference type="Pfam" id="PF03466">
    <property type="entry name" value="LysR_substrate"/>
    <property type="match status" value="1"/>
</dbReference>
<evidence type="ECO:0000256" key="4">
    <source>
        <dbReference type="ARBA" id="ARBA00023163"/>
    </source>
</evidence>
<keyword evidence="7" id="KW-1185">Reference proteome</keyword>
<evidence type="ECO:0000313" key="7">
    <source>
        <dbReference type="Proteomes" id="UP000606490"/>
    </source>
</evidence>
<evidence type="ECO:0000313" key="6">
    <source>
        <dbReference type="EMBL" id="MBL6458819.1"/>
    </source>
</evidence>
<accession>A0ABS1VAW5</accession>
<dbReference type="SUPFAM" id="SSF46785">
    <property type="entry name" value="Winged helix' DNA-binding domain"/>
    <property type="match status" value="1"/>
</dbReference>
<evidence type="ECO:0000259" key="5">
    <source>
        <dbReference type="PROSITE" id="PS50931"/>
    </source>
</evidence>
<dbReference type="InterPro" id="IPR000847">
    <property type="entry name" value="LysR_HTH_N"/>
</dbReference>
<dbReference type="InterPro" id="IPR005119">
    <property type="entry name" value="LysR_subst-bd"/>
</dbReference>
<dbReference type="PANTHER" id="PTHR30126">
    <property type="entry name" value="HTH-TYPE TRANSCRIPTIONAL REGULATOR"/>
    <property type="match status" value="1"/>
</dbReference>
<dbReference type="Gene3D" id="1.10.10.10">
    <property type="entry name" value="Winged helix-like DNA-binding domain superfamily/Winged helix DNA-binding domain"/>
    <property type="match status" value="1"/>
</dbReference>
<protein>
    <submittedName>
        <fullName evidence="6">LysR family transcriptional regulator</fullName>
    </submittedName>
</protein>
<keyword evidence="2" id="KW-0805">Transcription regulation</keyword>